<comment type="caution">
    <text evidence="1">The sequence shown here is derived from an EMBL/GenBank/DDBJ whole genome shotgun (WGS) entry which is preliminary data.</text>
</comment>
<organism evidence="1 2">
    <name type="scientific">Psilocybe cf. subviscida</name>
    <dbReference type="NCBI Taxonomy" id="2480587"/>
    <lineage>
        <taxon>Eukaryota</taxon>
        <taxon>Fungi</taxon>
        <taxon>Dikarya</taxon>
        <taxon>Basidiomycota</taxon>
        <taxon>Agaricomycotina</taxon>
        <taxon>Agaricomycetes</taxon>
        <taxon>Agaricomycetidae</taxon>
        <taxon>Agaricales</taxon>
        <taxon>Agaricineae</taxon>
        <taxon>Strophariaceae</taxon>
        <taxon>Psilocybe</taxon>
    </lineage>
</organism>
<dbReference type="SUPFAM" id="SSF54427">
    <property type="entry name" value="NTF2-like"/>
    <property type="match status" value="1"/>
</dbReference>
<evidence type="ECO:0000313" key="2">
    <source>
        <dbReference type="Proteomes" id="UP000567179"/>
    </source>
</evidence>
<gene>
    <name evidence="1" type="ORF">D9619_012688</name>
</gene>
<dbReference type="OrthoDB" id="3352776at2759"/>
<name>A0A8H5EZG2_9AGAR</name>
<reference evidence="1 2" key="1">
    <citation type="journal article" date="2020" name="ISME J.">
        <title>Uncovering the hidden diversity of litter-decomposition mechanisms in mushroom-forming fungi.</title>
        <authorList>
            <person name="Floudas D."/>
            <person name="Bentzer J."/>
            <person name="Ahren D."/>
            <person name="Johansson T."/>
            <person name="Persson P."/>
            <person name="Tunlid A."/>
        </authorList>
    </citation>
    <scope>NUCLEOTIDE SEQUENCE [LARGE SCALE GENOMIC DNA]</scope>
    <source>
        <strain evidence="1 2">CBS 101986</strain>
    </source>
</reference>
<sequence length="155" mass="17526">MTTEHLQASTKAFFDAFAASTQPVKMLSFFSTSSPVILQHAPIECPHPQTSRLDGSNAIRSYFDILATHWTRSDVKLRHAPEIDAENHRVVVPASVVWKWRRSGRQFKEVFTWTLEFDDNMKITSFVVKTISGTCVMRATDNPNTESSQLTHASL</sequence>
<dbReference type="Proteomes" id="UP000567179">
    <property type="component" value="Unassembled WGS sequence"/>
</dbReference>
<evidence type="ECO:0000313" key="1">
    <source>
        <dbReference type="EMBL" id="KAF5317683.1"/>
    </source>
</evidence>
<dbReference type="AlphaFoldDB" id="A0A8H5EZG2"/>
<dbReference type="EMBL" id="JAACJJ010000032">
    <property type="protein sequence ID" value="KAF5317683.1"/>
    <property type="molecule type" value="Genomic_DNA"/>
</dbReference>
<dbReference type="Gene3D" id="3.10.450.50">
    <property type="match status" value="1"/>
</dbReference>
<dbReference type="InterPro" id="IPR032710">
    <property type="entry name" value="NTF2-like_dom_sf"/>
</dbReference>
<evidence type="ECO:0008006" key="3">
    <source>
        <dbReference type="Google" id="ProtNLM"/>
    </source>
</evidence>
<keyword evidence="2" id="KW-1185">Reference proteome</keyword>
<proteinExistence type="predicted"/>
<accession>A0A8H5EZG2</accession>
<protein>
    <recommendedName>
        <fullName evidence="3">SnoaL-like domain-containing protein</fullName>
    </recommendedName>
</protein>